<dbReference type="Gene3D" id="3.40.50.2000">
    <property type="entry name" value="Glycogen Phosphorylase B"/>
    <property type="match status" value="2"/>
</dbReference>
<gene>
    <name evidence="2" type="ORF">HZU40_13155</name>
</gene>
<dbReference type="SUPFAM" id="SSF53756">
    <property type="entry name" value="UDP-Glycosyltransferase/glycogen phosphorylase"/>
    <property type="match status" value="1"/>
</dbReference>
<dbReference type="InterPro" id="IPR050426">
    <property type="entry name" value="Glycosyltransferase_28"/>
</dbReference>
<dbReference type="GO" id="GO:0008194">
    <property type="term" value="F:UDP-glycosyltransferase activity"/>
    <property type="evidence" value="ECO:0007669"/>
    <property type="project" value="InterPro"/>
</dbReference>
<dbReference type="InterPro" id="IPR002213">
    <property type="entry name" value="UDP_glucos_trans"/>
</dbReference>
<feature type="domain" description="Erythromycin biosynthesis protein CIII-like C-terminal" evidence="1">
    <location>
        <begin position="284"/>
        <end position="390"/>
    </location>
</feature>
<dbReference type="EMBL" id="CP059894">
    <property type="protein sequence ID" value="QNJ95095.1"/>
    <property type="molecule type" value="Genomic_DNA"/>
</dbReference>
<dbReference type="GO" id="GO:0017000">
    <property type="term" value="P:antibiotic biosynthetic process"/>
    <property type="evidence" value="ECO:0007669"/>
    <property type="project" value="UniProtKB-ARBA"/>
</dbReference>
<sequence length="405" mass="42603">MSRISIIAIGSRGDVAPLTGLGAALQSAGHDVSVTAYSPFGAMITDCGLRFRELPAAIESTDDPARELAAFASPAGMRKLGNTILTADADEPADILLLSPFAELAGHPLAEAKSIPALGVRLQPISATSAYPPSVLGIRSLGRHGNRVIADAGAWFVDRLYGAVMAGFRRDLGLPKVSARKLRRLRTNADWPVLHGYSPLVAPRPVDWRPGLEVTGYWWPPTPTHWEPPDDLAAFLADGPPPVFVGLGSVMTTAARARELAGLFVRAAELTGSRMLVQSGWASLEAAGDGVLTIGDVPHDWLFPQTTAVAHHCGAGTAAAGLRAGVPSIALPGHGDSAFWARRLRELGACSAIIPQRRLTAERLATAIRGALDPGLKADTERIASEINSEDGIGQAISIIEKHLP</sequence>
<evidence type="ECO:0000259" key="1">
    <source>
        <dbReference type="Pfam" id="PF06722"/>
    </source>
</evidence>
<dbReference type="PANTHER" id="PTHR48050:SF13">
    <property type="entry name" value="STEROL 3-BETA-GLUCOSYLTRANSFERASE UGT80A2"/>
    <property type="match status" value="1"/>
</dbReference>
<dbReference type="Proteomes" id="UP000515498">
    <property type="component" value="Chromosome"/>
</dbReference>
<dbReference type="AlphaFoldDB" id="A0A7G8PL79"/>
<dbReference type="PANTHER" id="PTHR48050">
    <property type="entry name" value="STEROL 3-BETA-GLUCOSYLTRANSFERASE"/>
    <property type="match status" value="1"/>
</dbReference>
<dbReference type="GO" id="GO:0016758">
    <property type="term" value="F:hexosyltransferase activity"/>
    <property type="evidence" value="ECO:0007669"/>
    <property type="project" value="UniProtKB-ARBA"/>
</dbReference>
<dbReference type="CDD" id="cd03784">
    <property type="entry name" value="GT1_Gtf-like"/>
    <property type="match status" value="1"/>
</dbReference>
<evidence type="ECO:0000313" key="2">
    <source>
        <dbReference type="EMBL" id="QNJ95095.1"/>
    </source>
</evidence>
<protein>
    <submittedName>
        <fullName evidence="2">Glycosyltransferase family 1 protein</fullName>
    </submittedName>
</protein>
<dbReference type="InterPro" id="IPR010610">
    <property type="entry name" value="EryCIII-like_C"/>
</dbReference>
<dbReference type="FunFam" id="3.40.50.2000:FF:000009">
    <property type="entry name" value="Sterol 3-beta-glucosyltransferase UGT80A2"/>
    <property type="match status" value="1"/>
</dbReference>
<reference evidence="2 3" key="1">
    <citation type="submission" date="2020-07" db="EMBL/GenBank/DDBJ databases">
        <title>Draft genome sequence of four isobutane-metabolizing strains capable of cometabolically degrading diverse ether contaminants.</title>
        <authorList>
            <person name="Chen W."/>
            <person name="Faulkner N."/>
            <person name="Smith C."/>
            <person name="Hyman M."/>
        </authorList>
    </citation>
    <scope>NUCLEOTIDE SEQUENCE [LARGE SCALE GENOMIC DNA]</scope>
    <source>
        <strain evidence="2 3">2A</strain>
    </source>
</reference>
<evidence type="ECO:0000313" key="3">
    <source>
        <dbReference type="Proteomes" id="UP000515498"/>
    </source>
</evidence>
<keyword evidence="2" id="KW-0808">Transferase</keyword>
<name>A0A7G8PL79_9MYCO</name>
<accession>A0A7G8PL79</accession>
<organism evidence="2 3">
    <name type="scientific">Mycolicibacterium fluoranthenivorans</name>
    <dbReference type="NCBI Taxonomy" id="258505"/>
    <lineage>
        <taxon>Bacteria</taxon>
        <taxon>Bacillati</taxon>
        <taxon>Actinomycetota</taxon>
        <taxon>Actinomycetes</taxon>
        <taxon>Mycobacteriales</taxon>
        <taxon>Mycobacteriaceae</taxon>
        <taxon>Mycolicibacterium</taxon>
    </lineage>
</organism>
<dbReference type="KEGG" id="mflu:HZU40_13155"/>
<dbReference type="RefSeq" id="WP_187098641.1">
    <property type="nucleotide sequence ID" value="NZ_CP059894.1"/>
</dbReference>
<proteinExistence type="predicted"/>
<dbReference type="Pfam" id="PF06722">
    <property type="entry name" value="EryCIII-like_C"/>
    <property type="match status" value="1"/>
</dbReference>